<dbReference type="GO" id="GO:0005524">
    <property type="term" value="F:ATP binding"/>
    <property type="evidence" value="ECO:0007669"/>
    <property type="project" value="UniProtKB-KW"/>
</dbReference>
<evidence type="ECO:0000259" key="5">
    <source>
        <dbReference type="SMART" id="SM01086"/>
    </source>
</evidence>
<dbReference type="Gene3D" id="1.10.8.60">
    <property type="match status" value="1"/>
</dbReference>
<dbReference type="EMBL" id="KN847613">
    <property type="protein sequence ID" value="KIV98637.1"/>
    <property type="molecule type" value="Genomic_DNA"/>
</dbReference>
<feature type="domain" description="AAA+ ATPase" evidence="4">
    <location>
        <begin position="185"/>
        <end position="377"/>
    </location>
</feature>
<gene>
    <name evidence="6" type="ORF">PV09_09582</name>
</gene>
<keyword evidence="1" id="KW-0547">Nucleotide-binding</keyword>
<dbReference type="SUPFAM" id="SSF52540">
    <property type="entry name" value="P-loop containing nucleoside triphosphate hydrolases"/>
    <property type="match status" value="1"/>
</dbReference>
<evidence type="ECO:0000259" key="4">
    <source>
        <dbReference type="SMART" id="SM00382"/>
    </source>
</evidence>
<protein>
    <recommendedName>
        <fullName evidence="8">ATP-dependent Clp protease, ATP-binding subunit ClpX</fullName>
    </recommendedName>
</protein>
<dbReference type="SMART" id="SM01086">
    <property type="entry name" value="ClpB_D2-small"/>
    <property type="match status" value="1"/>
</dbReference>
<dbReference type="GeneID" id="27317555"/>
<dbReference type="Pfam" id="PF07724">
    <property type="entry name" value="AAA_2"/>
    <property type="match status" value="1"/>
</dbReference>
<dbReference type="InterPro" id="IPR050052">
    <property type="entry name" value="ATP-dep_Clp_protease_ClpX"/>
</dbReference>
<dbReference type="GO" id="GO:0051603">
    <property type="term" value="P:proteolysis involved in protein catabolic process"/>
    <property type="evidence" value="ECO:0007669"/>
    <property type="project" value="TreeGrafter"/>
</dbReference>
<dbReference type="VEuPathDB" id="FungiDB:PV09_09582"/>
<dbReference type="FunFam" id="1.10.8.60:FF:000138">
    <property type="entry name" value="ATP-dependent Clp protease ATP-binding subunit ClpX"/>
    <property type="match status" value="1"/>
</dbReference>
<dbReference type="Proteomes" id="UP000053259">
    <property type="component" value="Unassembled WGS sequence"/>
</dbReference>
<feature type="compositionally biased region" description="Polar residues" evidence="3">
    <location>
        <begin position="36"/>
        <end position="57"/>
    </location>
</feature>
<dbReference type="InterPro" id="IPR003959">
    <property type="entry name" value="ATPase_AAA_core"/>
</dbReference>
<reference evidence="6 7" key="1">
    <citation type="submission" date="2015-01" db="EMBL/GenBank/DDBJ databases">
        <title>The Genome Sequence of Ochroconis gallopava CBS43764.</title>
        <authorList>
            <consortium name="The Broad Institute Genomics Platform"/>
            <person name="Cuomo C."/>
            <person name="de Hoog S."/>
            <person name="Gorbushina A."/>
            <person name="Stielow B."/>
            <person name="Teixiera M."/>
            <person name="Abouelleil A."/>
            <person name="Chapman S.B."/>
            <person name="Priest M."/>
            <person name="Young S.K."/>
            <person name="Wortman J."/>
            <person name="Nusbaum C."/>
            <person name="Birren B."/>
        </authorList>
    </citation>
    <scope>NUCLEOTIDE SEQUENCE [LARGE SCALE GENOMIC DNA]</scope>
    <source>
        <strain evidence="6 7">CBS 43764</strain>
    </source>
</reference>
<dbReference type="AlphaFoldDB" id="A0A0D1ZVZ0"/>
<dbReference type="GO" id="GO:0016887">
    <property type="term" value="F:ATP hydrolysis activity"/>
    <property type="evidence" value="ECO:0007669"/>
    <property type="project" value="InterPro"/>
</dbReference>
<dbReference type="OrthoDB" id="1721884at2759"/>
<dbReference type="HOGENOM" id="CLU_014218_1_2_1"/>
<sequence>MHAPRSRAPALVSLSVLSLSRRSNVVLYSQCQRHFSSSPPSCNSGQFSRSDFGSQPFTGIYEPGQPTSGPLGAASMLGAPRITPKMLKEHLDQFVVGQERAKKVLSTAVYNHYQRIQELRRQDEEVQELMAQHARREMHNANRHPVEDEFPGQQSTVHVHPSGHQPQSPMPPPPPLQDYSPLTIEKSNVLLLGPSGVGKTLMAKTLARVLEVPFSMSDCTPLTQAGYIGEDVEVVIQRLLAASNYDVAKAEQGIVCLDEIDKIATAKVSHGKDVSGEGVQQALLKIIEGTTVQVQAKSERSAPGRHHGHMQPPNWQHNGSSSPLGGGQSPPTPGGKNEVYNVRTDNILFICTGAFVGLHKLILDRISRGSIGFGAHVRAANPDSDSGAHNTSLKPSKDNEELFRKHLPFFFTPTNPSTADSGESEFNTLDLVEPADLQKYGMIPELVGRIPISCALSSLNEEALVRVLTEPRNALLKQYEQLFSLSGIELRFTSAALRAIAKDASVMGTGARGLKTVLERLLGEAMFEAPGSATKHILITEAVAQRKVAPIYLARGQQGQFHSLIAAEEEEWEARQGGRGRKDGDRAADFREFREKAMAAGSY</sequence>
<dbReference type="GO" id="GO:0005759">
    <property type="term" value="C:mitochondrial matrix"/>
    <property type="evidence" value="ECO:0007669"/>
    <property type="project" value="TreeGrafter"/>
</dbReference>
<dbReference type="PANTHER" id="PTHR48102">
    <property type="entry name" value="ATP-DEPENDENT CLP PROTEASE ATP-BINDING SUBUNIT CLPX-LIKE, MITOCHONDRIAL-RELATED"/>
    <property type="match status" value="1"/>
</dbReference>
<dbReference type="Gene3D" id="3.40.50.300">
    <property type="entry name" value="P-loop containing nucleotide triphosphate hydrolases"/>
    <property type="match status" value="1"/>
</dbReference>
<proteinExistence type="predicted"/>
<feature type="region of interest" description="Disordered" evidence="3">
    <location>
        <begin position="151"/>
        <end position="173"/>
    </location>
</feature>
<feature type="domain" description="Clp ATPase C-terminal" evidence="5">
    <location>
        <begin position="459"/>
        <end position="553"/>
    </location>
</feature>
<evidence type="ECO:0000256" key="3">
    <source>
        <dbReference type="SAM" id="MobiDB-lite"/>
    </source>
</evidence>
<dbReference type="InterPro" id="IPR019489">
    <property type="entry name" value="Clp_ATPase_C"/>
</dbReference>
<dbReference type="PANTHER" id="PTHR48102:SF7">
    <property type="entry name" value="ATP-DEPENDENT CLP PROTEASE ATP-BINDING SUBUNIT CLPX-LIKE, MITOCHONDRIAL"/>
    <property type="match status" value="1"/>
</dbReference>
<dbReference type="InterPro" id="IPR003593">
    <property type="entry name" value="AAA+_ATPase"/>
</dbReference>
<keyword evidence="7" id="KW-1185">Reference proteome</keyword>
<keyword evidence="2" id="KW-0067">ATP-binding</keyword>
<organism evidence="6 7">
    <name type="scientific">Verruconis gallopava</name>
    <dbReference type="NCBI Taxonomy" id="253628"/>
    <lineage>
        <taxon>Eukaryota</taxon>
        <taxon>Fungi</taxon>
        <taxon>Dikarya</taxon>
        <taxon>Ascomycota</taxon>
        <taxon>Pezizomycotina</taxon>
        <taxon>Dothideomycetes</taxon>
        <taxon>Pleosporomycetidae</taxon>
        <taxon>Venturiales</taxon>
        <taxon>Sympoventuriaceae</taxon>
        <taxon>Verruconis</taxon>
    </lineage>
</organism>
<dbReference type="SMART" id="SM00382">
    <property type="entry name" value="AAA"/>
    <property type="match status" value="1"/>
</dbReference>
<evidence type="ECO:0000313" key="6">
    <source>
        <dbReference type="EMBL" id="KIV98637.1"/>
    </source>
</evidence>
<evidence type="ECO:0000256" key="2">
    <source>
        <dbReference type="ARBA" id="ARBA00022840"/>
    </source>
</evidence>
<dbReference type="RefSeq" id="XP_016208507.1">
    <property type="nucleotide sequence ID" value="XM_016363667.1"/>
</dbReference>
<dbReference type="InterPro" id="IPR027417">
    <property type="entry name" value="P-loop_NTPase"/>
</dbReference>
<accession>A0A0D1ZVZ0</accession>
<feature type="region of interest" description="Disordered" evidence="3">
    <location>
        <begin position="36"/>
        <end position="76"/>
    </location>
</feature>
<evidence type="ECO:0000313" key="7">
    <source>
        <dbReference type="Proteomes" id="UP000053259"/>
    </source>
</evidence>
<dbReference type="Pfam" id="PF10431">
    <property type="entry name" value="ClpB_D2-small"/>
    <property type="match status" value="1"/>
</dbReference>
<evidence type="ECO:0000256" key="1">
    <source>
        <dbReference type="ARBA" id="ARBA00022741"/>
    </source>
</evidence>
<evidence type="ECO:0008006" key="8">
    <source>
        <dbReference type="Google" id="ProtNLM"/>
    </source>
</evidence>
<name>A0A0D1ZVZ0_9PEZI</name>
<feature type="region of interest" description="Disordered" evidence="3">
    <location>
        <begin position="295"/>
        <end position="338"/>
    </location>
</feature>